<dbReference type="InterPro" id="IPR002656">
    <property type="entry name" value="Acyl_transf_3_dom"/>
</dbReference>
<evidence type="ECO:0000259" key="2">
    <source>
        <dbReference type="Pfam" id="PF01757"/>
    </source>
</evidence>
<dbReference type="GO" id="GO:0016020">
    <property type="term" value="C:membrane"/>
    <property type="evidence" value="ECO:0007669"/>
    <property type="project" value="TreeGrafter"/>
</dbReference>
<feature type="domain" description="Acyltransferase 3" evidence="2">
    <location>
        <begin position="30"/>
        <end position="404"/>
    </location>
</feature>
<evidence type="ECO:0000313" key="3">
    <source>
        <dbReference type="EMBL" id="CAB4897447.1"/>
    </source>
</evidence>
<dbReference type="EMBL" id="CAFBOF010000002">
    <property type="protein sequence ID" value="CAB4968872.1"/>
    <property type="molecule type" value="Genomic_DNA"/>
</dbReference>
<feature type="transmembrane region" description="Helical" evidence="1">
    <location>
        <begin position="195"/>
        <end position="215"/>
    </location>
</feature>
<protein>
    <submittedName>
        <fullName evidence="3">Unannotated protein</fullName>
    </submittedName>
</protein>
<keyword evidence="1" id="KW-0472">Membrane</keyword>
<dbReference type="PANTHER" id="PTHR23028:SF53">
    <property type="entry name" value="ACYL_TRANSF_3 DOMAIN-CONTAINING PROTEIN"/>
    <property type="match status" value="1"/>
</dbReference>
<name>A0A6J7FPK4_9ZZZZ</name>
<feature type="transmembrane region" description="Helical" evidence="1">
    <location>
        <begin position="166"/>
        <end position="183"/>
    </location>
</feature>
<feature type="transmembrane region" description="Helical" evidence="1">
    <location>
        <begin position="344"/>
        <end position="364"/>
    </location>
</feature>
<dbReference type="InterPro" id="IPR050879">
    <property type="entry name" value="Acyltransferase_3"/>
</dbReference>
<organism evidence="3">
    <name type="scientific">freshwater metagenome</name>
    <dbReference type="NCBI Taxonomy" id="449393"/>
    <lineage>
        <taxon>unclassified sequences</taxon>
        <taxon>metagenomes</taxon>
        <taxon>ecological metagenomes</taxon>
    </lineage>
</organism>
<accession>A0A6J7FPK4</accession>
<sequence length="427" mass="48455">MDDAVRSALARDHPADLNQPGPERHRHFSGFDGLRALAAGAVVLHHAGFQTGYGINGRFGELLAHGDAGVSIFFLISGFLIYRPFVERHLSGRVSPAVGAFWWRRGLRIFPGYWVALIGIYLVFGFGRGGFNTAGDFVTYFGLTQIYDTTRYFYGVNQAWSLATEISFYLFLPLYAFVIRTIARRQPKRKMRVEAYGLMALVAVCIGWRLAWWAYDPFWVRYGAGLPRPQGPAPFSALATQYWLPNNLDLFAMGMLLALVSAWVAHRGSTPRFIHWVAQVPWLWWSLAAATYWFSSMNAGLPRNLVPLTGSQYFLRQFLYGLMAFFLLLPAVFGESGRGWIRRFLVWTPIAYVGLISYGIYLWHQAVIGYVRENWLGQTVEFQGSFFPVIVIAGSLTIGIATLSYYLVERPVLRWKNFFPTTRSNSL</sequence>
<feature type="transmembrane region" description="Helical" evidence="1">
    <location>
        <begin position="107"/>
        <end position="127"/>
    </location>
</feature>
<dbReference type="AlphaFoldDB" id="A0A6J7FPK4"/>
<dbReference type="GO" id="GO:0009103">
    <property type="term" value="P:lipopolysaccharide biosynthetic process"/>
    <property type="evidence" value="ECO:0007669"/>
    <property type="project" value="TreeGrafter"/>
</dbReference>
<feature type="transmembrane region" description="Helical" evidence="1">
    <location>
        <begin position="273"/>
        <end position="294"/>
    </location>
</feature>
<evidence type="ECO:0000256" key="1">
    <source>
        <dbReference type="SAM" id="Phobius"/>
    </source>
</evidence>
<keyword evidence="1" id="KW-0812">Transmembrane</keyword>
<gene>
    <name evidence="3" type="ORF">UFOPK3605_00285</name>
    <name evidence="4" type="ORF">UFOPK3897_00158</name>
</gene>
<dbReference type="EMBL" id="CAFBMM010000005">
    <property type="protein sequence ID" value="CAB4897447.1"/>
    <property type="molecule type" value="Genomic_DNA"/>
</dbReference>
<proteinExistence type="predicted"/>
<feature type="transmembrane region" description="Helical" evidence="1">
    <location>
        <begin position="250"/>
        <end position="266"/>
    </location>
</feature>
<evidence type="ECO:0000313" key="4">
    <source>
        <dbReference type="EMBL" id="CAB4968872.1"/>
    </source>
</evidence>
<dbReference type="PANTHER" id="PTHR23028">
    <property type="entry name" value="ACETYLTRANSFERASE"/>
    <property type="match status" value="1"/>
</dbReference>
<dbReference type="GO" id="GO:0016747">
    <property type="term" value="F:acyltransferase activity, transferring groups other than amino-acyl groups"/>
    <property type="evidence" value="ECO:0007669"/>
    <property type="project" value="InterPro"/>
</dbReference>
<reference evidence="3" key="1">
    <citation type="submission" date="2020-05" db="EMBL/GenBank/DDBJ databases">
        <authorList>
            <person name="Chiriac C."/>
            <person name="Salcher M."/>
            <person name="Ghai R."/>
            <person name="Kavagutti S V."/>
        </authorList>
    </citation>
    <scope>NUCLEOTIDE SEQUENCE</scope>
</reference>
<feature type="transmembrane region" description="Helical" evidence="1">
    <location>
        <begin position="384"/>
        <end position="408"/>
    </location>
</feature>
<dbReference type="Pfam" id="PF01757">
    <property type="entry name" value="Acyl_transf_3"/>
    <property type="match status" value="1"/>
</dbReference>
<feature type="transmembrane region" description="Helical" evidence="1">
    <location>
        <begin position="314"/>
        <end position="332"/>
    </location>
</feature>
<keyword evidence="1" id="KW-1133">Transmembrane helix</keyword>